<protein>
    <submittedName>
        <fullName evidence="9">TolC family protein</fullName>
    </submittedName>
</protein>
<evidence type="ECO:0000256" key="1">
    <source>
        <dbReference type="ARBA" id="ARBA00004442"/>
    </source>
</evidence>
<dbReference type="EMBL" id="DTMQ01000036">
    <property type="protein sequence ID" value="HGE99437.1"/>
    <property type="molecule type" value="Genomic_DNA"/>
</dbReference>
<feature type="coiled-coil region" evidence="8">
    <location>
        <begin position="40"/>
        <end position="67"/>
    </location>
</feature>
<keyword evidence="4" id="KW-1134">Transmembrane beta strand</keyword>
<comment type="caution">
    <text evidence="9">The sequence shown here is derived from an EMBL/GenBank/DDBJ whole genome shotgun (WGS) entry which is preliminary data.</text>
</comment>
<evidence type="ECO:0000256" key="2">
    <source>
        <dbReference type="ARBA" id="ARBA00007613"/>
    </source>
</evidence>
<accession>A0A7C3Z0A0</accession>
<dbReference type="PANTHER" id="PTHR30026">
    <property type="entry name" value="OUTER MEMBRANE PROTEIN TOLC"/>
    <property type="match status" value="1"/>
</dbReference>
<evidence type="ECO:0000256" key="7">
    <source>
        <dbReference type="ARBA" id="ARBA00023237"/>
    </source>
</evidence>
<dbReference type="InterPro" id="IPR051906">
    <property type="entry name" value="TolC-like"/>
</dbReference>
<evidence type="ECO:0000256" key="5">
    <source>
        <dbReference type="ARBA" id="ARBA00022692"/>
    </source>
</evidence>
<evidence type="ECO:0000256" key="4">
    <source>
        <dbReference type="ARBA" id="ARBA00022452"/>
    </source>
</evidence>
<dbReference type="Pfam" id="PF02321">
    <property type="entry name" value="OEP"/>
    <property type="match status" value="2"/>
</dbReference>
<dbReference type="GO" id="GO:0015562">
    <property type="term" value="F:efflux transmembrane transporter activity"/>
    <property type="evidence" value="ECO:0007669"/>
    <property type="project" value="InterPro"/>
</dbReference>
<dbReference type="GO" id="GO:0015288">
    <property type="term" value="F:porin activity"/>
    <property type="evidence" value="ECO:0007669"/>
    <property type="project" value="TreeGrafter"/>
</dbReference>
<sequence length="423" mass="48555">MLVNPLFPKRQMGVIFTFLCFLFAHLSGETLSLDECLLLAKRNNIQLQELRMEIERAKADLKLALSSYYPNLNLTSGYHYTKDQFRETTGGEGSFSTGLAAQYALYQGGGIKAQERIARIRLKIAEENYRQVENDLVYSVKNTFYKILQLQEQVSLIQDVKKRREENLILIRLNYNVGRENEPNVKEAEANLAQSEYEYLKSKKNLSLAKLELSYLLNRPGEDITLRDEGREKEFPSLDSLKKEAENRRPEIVIAQKTRLMAQEEINQAKSNCFPRITLSSSYAWQGKKVSELKGNWSAGINLSLPLFSGFANQAKISAAKINLKEEELKILALTQKINKEVEEAYTNWQLAQSNLTVSEKILDATRIAYQLTKLQYEQGRTTYFFLQQKEGELTQAENNYLNALYNLRLASANLEKVLGREE</sequence>
<keyword evidence="5" id="KW-0812">Transmembrane</keyword>
<comment type="subcellular location">
    <subcellularLocation>
        <location evidence="1">Cell outer membrane</location>
    </subcellularLocation>
</comment>
<dbReference type="AlphaFoldDB" id="A0A7C3Z0A0"/>
<keyword evidence="8" id="KW-0175">Coiled coil</keyword>
<keyword evidence="7" id="KW-0998">Cell outer membrane</keyword>
<dbReference type="PANTHER" id="PTHR30026:SF20">
    <property type="entry name" value="OUTER MEMBRANE PROTEIN TOLC"/>
    <property type="match status" value="1"/>
</dbReference>
<feature type="coiled-coil region" evidence="8">
    <location>
        <begin position="317"/>
        <end position="344"/>
    </location>
</feature>
<proteinExistence type="inferred from homology"/>
<evidence type="ECO:0000256" key="8">
    <source>
        <dbReference type="SAM" id="Coils"/>
    </source>
</evidence>
<gene>
    <name evidence="9" type="ORF">ENX07_05130</name>
</gene>
<name>A0A7C3Z0A0_UNCW3</name>
<dbReference type="Gene3D" id="1.20.1600.10">
    <property type="entry name" value="Outer membrane efflux proteins (OEP)"/>
    <property type="match status" value="1"/>
</dbReference>
<evidence type="ECO:0000256" key="3">
    <source>
        <dbReference type="ARBA" id="ARBA00022448"/>
    </source>
</evidence>
<evidence type="ECO:0000313" key="9">
    <source>
        <dbReference type="EMBL" id="HGE99437.1"/>
    </source>
</evidence>
<organism evidence="9">
    <name type="scientific">candidate division WOR-3 bacterium</name>
    <dbReference type="NCBI Taxonomy" id="2052148"/>
    <lineage>
        <taxon>Bacteria</taxon>
        <taxon>Bacteria division WOR-3</taxon>
    </lineage>
</organism>
<keyword evidence="3" id="KW-0813">Transport</keyword>
<comment type="similarity">
    <text evidence="2">Belongs to the outer membrane factor (OMF) (TC 1.B.17) family.</text>
</comment>
<reference evidence="9" key="1">
    <citation type="journal article" date="2020" name="mSystems">
        <title>Genome- and Community-Level Interaction Insights into Carbon Utilization and Element Cycling Functions of Hydrothermarchaeota in Hydrothermal Sediment.</title>
        <authorList>
            <person name="Zhou Z."/>
            <person name="Liu Y."/>
            <person name="Xu W."/>
            <person name="Pan J."/>
            <person name="Luo Z.H."/>
            <person name="Li M."/>
        </authorList>
    </citation>
    <scope>NUCLEOTIDE SEQUENCE [LARGE SCALE GENOMIC DNA]</scope>
    <source>
        <strain evidence="9">SpSt-906</strain>
    </source>
</reference>
<dbReference type="SUPFAM" id="SSF56954">
    <property type="entry name" value="Outer membrane efflux proteins (OEP)"/>
    <property type="match status" value="1"/>
</dbReference>
<dbReference type="InterPro" id="IPR003423">
    <property type="entry name" value="OMP_efflux"/>
</dbReference>
<evidence type="ECO:0000256" key="6">
    <source>
        <dbReference type="ARBA" id="ARBA00023136"/>
    </source>
</evidence>
<keyword evidence="6" id="KW-0472">Membrane</keyword>
<dbReference type="GO" id="GO:1990281">
    <property type="term" value="C:efflux pump complex"/>
    <property type="evidence" value="ECO:0007669"/>
    <property type="project" value="TreeGrafter"/>
</dbReference>
<dbReference type="GO" id="GO:0009279">
    <property type="term" value="C:cell outer membrane"/>
    <property type="evidence" value="ECO:0007669"/>
    <property type="project" value="UniProtKB-SubCell"/>
</dbReference>